<dbReference type="PIRSF" id="PIRSF000456">
    <property type="entry name" value="UDP-GlcNAc_acltr"/>
    <property type="match status" value="1"/>
</dbReference>
<proteinExistence type="inferred from homology"/>
<comment type="function">
    <text evidence="8">Involved in the biosynthesis of lipid A, a phosphorylated glycolipid that anchors the lipopolysaccharide to the outer membrane of the cell.</text>
</comment>
<evidence type="ECO:0000256" key="3">
    <source>
        <dbReference type="ARBA" id="ARBA00022556"/>
    </source>
</evidence>
<comment type="subcellular location">
    <subcellularLocation>
        <location evidence="8">Cytoplasm</location>
    </subcellularLocation>
</comment>
<dbReference type="NCBIfam" id="TIGR01852">
    <property type="entry name" value="lipid_A_lpxA"/>
    <property type="match status" value="1"/>
</dbReference>
<dbReference type="PANTHER" id="PTHR43480:SF1">
    <property type="entry name" value="ACYL-[ACYL-CARRIER-PROTEIN]--UDP-N-ACETYLGLUCOSAMINE O-ACYLTRANSFERASE, MITOCHONDRIAL-RELATED"/>
    <property type="match status" value="1"/>
</dbReference>
<dbReference type="PROSITE" id="PS00101">
    <property type="entry name" value="HEXAPEP_TRANSFERASES"/>
    <property type="match status" value="1"/>
</dbReference>
<dbReference type="Proteomes" id="UP000321525">
    <property type="component" value="Unassembled WGS sequence"/>
</dbReference>
<dbReference type="Gene3D" id="1.20.1180.10">
    <property type="entry name" value="Udp N-acetylglucosamine O-acyltransferase, C-terminal domain"/>
    <property type="match status" value="1"/>
</dbReference>
<evidence type="ECO:0000256" key="5">
    <source>
        <dbReference type="ARBA" id="ARBA00022737"/>
    </source>
</evidence>
<dbReference type="EMBL" id="VOLQ01000003">
    <property type="protein sequence ID" value="TWX71283.1"/>
    <property type="molecule type" value="Genomic_DNA"/>
</dbReference>
<comment type="pathway">
    <text evidence="8">Glycolipid biosynthesis; lipid IV(A) biosynthesis; lipid IV(A) from (3R)-3-hydroxytetradecanoyl-[acyl-carrier-protein] and UDP-N-acetyl-alpha-D-glucosamine: step 1/6.</text>
</comment>
<comment type="subunit">
    <text evidence="8">Homotrimer.</text>
</comment>
<comment type="caution">
    <text evidence="11">The sequence shown here is derived from an EMBL/GenBank/DDBJ whole genome shotgun (WGS) entry which is preliminary data.</text>
</comment>
<dbReference type="GO" id="GO:0016020">
    <property type="term" value="C:membrane"/>
    <property type="evidence" value="ECO:0007669"/>
    <property type="project" value="GOC"/>
</dbReference>
<dbReference type="GO" id="GO:0008780">
    <property type="term" value="F:acyl-[acyl-carrier-protein]-UDP-N-acetylglucosamine O-acyltransferase activity"/>
    <property type="evidence" value="ECO:0007669"/>
    <property type="project" value="UniProtKB-UniRule"/>
</dbReference>
<keyword evidence="6 8" id="KW-0443">Lipid metabolism</keyword>
<evidence type="ECO:0000256" key="2">
    <source>
        <dbReference type="ARBA" id="ARBA00022516"/>
    </source>
</evidence>
<keyword evidence="4 8" id="KW-0808">Transferase</keyword>
<dbReference type="EMBL" id="VOLR01000005">
    <property type="protein sequence ID" value="TWX61951.1"/>
    <property type="molecule type" value="Genomic_DNA"/>
</dbReference>
<gene>
    <name evidence="8 11" type="primary">lpxA</name>
    <name evidence="10" type="ORF">ESZ26_04895</name>
    <name evidence="11" type="ORF">ESZ27_02475</name>
</gene>
<dbReference type="OrthoDB" id="9807278at2"/>
<accession>A0A5C6QRD8</accession>
<keyword evidence="12" id="KW-1185">Reference proteome</keyword>
<dbReference type="SUPFAM" id="SSF51161">
    <property type="entry name" value="Trimeric LpxA-like enzymes"/>
    <property type="match status" value="1"/>
</dbReference>
<keyword evidence="3 8" id="KW-0441">Lipid A biosynthesis</keyword>
<evidence type="ECO:0000313" key="12">
    <source>
        <dbReference type="Proteomes" id="UP000321525"/>
    </source>
</evidence>
<feature type="domain" description="UDP N-acetylglucosamine O-acyltransferase C-terminal" evidence="9">
    <location>
        <begin position="182"/>
        <end position="262"/>
    </location>
</feature>
<dbReference type="InterPro" id="IPR001451">
    <property type="entry name" value="Hexapep"/>
</dbReference>
<evidence type="ECO:0000313" key="13">
    <source>
        <dbReference type="Proteomes" id="UP000321917"/>
    </source>
</evidence>
<dbReference type="EC" id="2.3.1.129" evidence="8"/>
<dbReference type="UniPathway" id="UPA00359">
    <property type="reaction ID" value="UER00477"/>
</dbReference>
<comment type="catalytic activity">
    <reaction evidence="8">
        <text>a (3R)-hydroxyacyl-[ACP] + UDP-N-acetyl-alpha-D-glucosamine = a UDP-3-O-[(3R)-3-hydroxyacyl]-N-acetyl-alpha-D-glucosamine + holo-[ACP]</text>
        <dbReference type="Rhea" id="RHEA:67812"/>
        <dbReference type="Rhea" id="RHEA-COMP:9685"/>
        <dbReference type="Rhea" id="RHEA-COMP:9945"/>
        <dbReference type="ChEBI" id="CHEBI:57705"/>
        <dbReference type="ChEBI" id="CHEBI:64479"/>
        <dbReference type="ChEBI" id="CHEBI:78827"/>
        <dbReference type="ChEBI" id="CHEBI:173225"/>
        <dbReference type="EC" id="2.3.1.129"/>
    </reaction>
</comment>
<dbReference type="AlphaFoldDB" id="A0A5C6QRD8"/>
<organism evidence="11 13">
    <name type="scientific">Colwellia hornerae</name>
    <dbReference type="NCBI Taxonomy" id="89402"/>
    <lineage>
        <taxon>Bacteria</taxon>
        <taxon>Pseudomonadati</taxon>
        <taxon>Pseudomonadota</taxon>
        <taxon>Gammaproteobacteria</taxon>
        <taxon>Alteromonadales</taxon>
        <taxon>Colwelliaceae</taxon>
        <taxon>Colwellia</taxon>
    </lineage>
</organism>
<dbReference type="RefSeq" id="WP_146798541.1">
    <property type="nucleotide sequence ID" value="NZ_VOLP01000006.1"/>
</dbReference>
<dbReference type="InterPro" id="IPR011004">
    <property type="entry name" value="Trimer_LpxA-like_sf"/>
</dbReference>
<dbReference type="GO" id="GO:0009245">
    <property type="term" value="P:lipid A biosynthetic process"/>
    <property type="evidence" value="ECO:0007669"/>
    <property type="project" value="UniProtKB-UniRule"/>
</dbReference>
<evidence type="ECO:0000313" key="11">
    <source>
        <dbReference type="EMBL" id="TWX71283.1"/>
    </source>
</evidence>
<evidence type="ECO:0000256" key="1">
    <source>
        <dbReference type="ARBA" id="ARBA00022490"/>
    </source>
</evidence>
<protein>
    <recommendedName>
        <fullName evidence="8">Acyl-[acyl-carrier-protein]--UDP-N-acetylglucosamine O-acyltransferase</fullName>
        <shortName evidence="8">UDP-N-acetylglucosamine acyltransferase</shortName>
        <ecNumber evidence="8">2.3.1.129</ecNumber>
    </recommendedName>
</protein>
<evidence type="ECO:0000256" key="8">
    <source>
        <dbReference type="HAMAP-Rule" id="MF_00387"/>
    </source>
</evidence>
<comment type="similarity">
    <text evidence="8">Belongs to the transferase hexapeptide repeat family. LpxA subfamily.</text>
</comment>
<evidence type="ECO:0000259" key="9">
    <source>
        <dbReference type="Pfam" id="PF13720"/>
    </source>
</evidence>
<dbReference type="GO" id="GO:0005737">
    <property type="term" value="C:cytoplasm"/>
    <property type="evidence" value="ECO:0007669"/>
    <property type="project" value="UniProtKB-SubCell"/>
</dbReference>
<evidence type="ECO:0000256" key="6">
    <source>
        <dbReference type="ARBA" id="ARBA00023098"/>
    </source>
</evidence>
<dbReference type="InterPro" id="IPR010137">
    <property type="entry name" value="Lipid_A_LpxA"/>
</dbReference>
<dbReference type="PANTHER" id="PTHR43480">
    <property type="entry name" value="ACYL-[ACYL-CARRIER-PROTEIN]--UDP-N-ACETYLGLUCOSAMINE O-ACYLTRANSFERASE"/>
    <property type="match status" value="1"/>
</dbReference>
<reference evidence="11 13" key="1">
    <citation type="submission" date="2019-07" db="EMBL/GenBank/DDBJ databases">
        <title>Genomes of sea-ice associated Colwellia species.</title>
        <authorList>
            <person name="Bowman J.P."/>
        </authorList>
    </citation>
    <scope>NUCLEOTIDE SEQUENCE [LARGE SCALE GENOMIC DNA]</scope>
    <source>
        <strain evidence="10 12">ACAM 607</strain>
        <strain evidence="11 13">IC036</strain>
    </source>
</reference>
<dbReference type="Pfam" id="PF00132">
    <property type="entry name" value="Hexapep"/>
    <property type="match status" value="1"/>
</dbReference>
<keyword evidence="1 8" id="KW-0963">Cytoplasm</keyword>
<dbReference type="NCBIfam" id="NF003657">
    <property type="entry name" value="PRK05289.1"/>
    <property type="match status" value="1"/>
</dbReference>
<dbReference type="CDD" id="cd03351">
    <property type="entry name" value="LbH_UDP-GlcNAc_AT"/>
    <property type="match status" value="1"/>
</dbReference>
<keyword evidence="7 8" id="KW-0012">Acyltransferase</keyword>
<evidence type="ECO:0000256" key="7">
    <source>
        <dbReference type="ARBA" id="ARBA00023315"/>
    </source>
</evidence>
<dbReference type="InterPro" id="IPR037157">
    <property type="entry name" value="Acetyltransf_C_sf"/>
</dbReference>
<keyword evidence="5 8" id="KW-0677">Repeat</keyword>
<evidence type="ECO:0000256" key="4">
    <source>
        <dbReference type="ARBA" id="ARBA00022679"/>
    </source>
</evidence>
<dbReference type="Pfam" id="PF13720">
    <property type="entry name" value="Acetyltransf_11"/>
    <property type="match status" value="1"/>
</dbReference>
<dbReference type="InterPro" id="IPR029098">
    <property type="entry name" value="Acetyltransf_C"/>
</dbReference>
<dbReference type="InterPro" id="IPR018357">
    <property type="entry name" value="Hexapep_transf_CS"/>
</dbReference>
<dbReference type="Gene3D" id="2.160.10.10">
    <property type="entry name" value="Hexapeptide repeat proteins"/>
    <property type="match status" value="1"/>
</dbReference>
<name>A0A5C6QRD8_9GAMM</name>
<keyword evidence="2 8" id="KW-0444">Lipid biosynthesis</keyword>
<evidence type="ECO:0000313" key="10">
    <source>
        <dbReference type="EMBL" id="TWX61951.1"/>
    </source>
</evidence>
<sequence>MVTSNKQSLIHPQAIIEEGASIGRNVSIGPWSYISKDVVIGDNCVINSHVVIKGPTTIGAGNKFFQFASIGEDCQDLKYAGELTELIIGDNNIFRESCTVHRGTVQDNSLTQIGSNNLFMAYTHVAHDCMVGSHCILANNASIAGHVHVGDYAILGGMTGVHQFCHIGAHSFVGANSLILKDIPPYLMVSGQPASPFGLNSEGLKRRGFDKEVILTIKRAYKEVYRKGLNVNEALVKVAALADDMPELTLFAEFIKNSSRGIAR</sequence>
<dbReference type="HAMAP" id="MF_00387">
    <property type="entry name" value="LpxA"/>
    <property type="match status" value="1"/>
</dbReference>
<dbReference type="Proteomes" id="UP000321917">
    <property type="component" value="Unassembled WGS sequence"/>
</dbReference>